<sequence>MGDPEWWTTADVAAFLGVRPSTVSHYRADGRMPAPDQTIGRTHMWRPARVREWHAGRPRPGVGGRRRKV</sequence>
<dbReference type="InterPro" id="IPR009061">
    <property type="entry name" value="DNA-bd_dom_put_sf"/>
</dbReference>
<proteinExistence type="predicted"/>
<dbReference type="InterPro" id="IPR036388">
    <property type="entry name" value="WH-like_DNA-bd_sf"/>
</dbReference>
<feature type="domain" description="Helix-turn-helix" evidence="1">
    <location>
        <begin position="8"/>
        <end position="53"/>
    </location>
</feature>
<accession>A0A1C6SV02</accession>
<evidence type="ECO:0000259" key="1">
    <source>
        <dbReference type="Pfam" id="PF12728"/>
    </source>
</evidence>
<dbReference type="STRING" id="145857.GA0070616_4601"/>
<dbReference type="Proteomes" id="UP000199699">
    <property type="component" value="Unassembled WGS sequence"/>
</dbReference>
<dbReference type="OrthoDB" id="9800864at2"/>
<organism evidence="2 3">
    <name type="scientific">Micromonospora nigra</name>
    <dbReference type="NCBI Taxonomy" id="145857"/>
    <lineage>
        <taxon>Bacteria</taxon>
        <taxon>Bacillati</taxon>
        <taxon>Actinomycetota</taxon>
        <taxon>Actinomycetes</taxon>
        <taxon>Micromonosporales</taxon>
        <taxon>Micromonosporaceae</taxon>
        <taxon>Micromonospora</taxon>
    </lineage>
</organism>
<gene>
    <name evidence="2" type="ORF">GA0070616_4601</name>
</gene>
<evidence type="ECO:0000313" key="3">
    <source>
        <dbReference type="Proteomes" id="UP000199699"/>
    </source>
</evidence>
<keyword evidence="3" id="KW-1185">Reference proteome</keyword>
<name>A0A1C6SV02_9ACTN</name>
<protein>
    <submittedName>
        <fullName evidence="2">Helix-turn-helix domain-containing protein</fullName>
    </submittedName>
</protein>
<dbReference type="SUPFAM" id="SSF46955">
    <property type="entry name" value="Putative DNA-binding domain"/>
    <property type="match status" value="1"/>
</dbReference>
<evidence type="ECO:0000313" key="2">
    <source>
        <dbReference type="EMBL" id="SCL32965.1"/>
    </source>
</evidence>
<dbReference type="EMBL" id="FMHT01000003">
    <property type="protein sequence ID" value="SCL32965.1"/>
    <property type="molecule type" value="Genomic_DNA"/>
</dbReference>
<reference evidence="2 3" key="1">
    <citation type="submission" date="2016-06" db="EMBL/GenBank/DDBJ databases">
        <authorList>
            <person name="Kjaerup R.B."/>
            <person name="Dalgaard T.S."/>
            <person name="Juul-Madsen H.R."/>
        </authorList>
    </citation>
    <scope>NUCLEOTIDE SEQUENCE [LARGE SCALE GENOMIC DNA]</scope>
    <source>
        <strain evidence="2 3">DSM 43818</strain>
    </source>
</reference>
<dbReference type="Gene3D" id="1.10.10.10">
    <property type="entry name" value="Winged helix-like DNA-binding domain superfamily/Winged helix DNA-binding domain"/>
    <property type="match status" value="1"/>
</dbReference>
<dbReference type="InterPro" id="IPR041657">
    <property type="entry name" value="HTH_17"/>
</dbReference>
<dbReference type="Pfam" id="PF12728">
    <property type="entry name" value="HTH_17"/>
    <property type="match status" value="1"/>
</dbReference>
<dbReference type="AlphaFoldDB" id="A0A1C6SV02"/>